<sequence>MKTLHLRDAKAGLSAIVEAAEHGEATIITKHGRPAAMVVPVGDGRRLYGDDKPSLADYLLDFPGPLEVDRDQTPLRAADL</sequence>
<dbReference type="EMBL" id="JAEKLZ010000258">
    <property type="protein sequence ID" value="MBW8727174.1"/>
    <property type="molecule type" value="Genomic_DNA"/>
</dbReference>
<name>A0A952FRY8_9PROT</name>
<evidence type="ECO:0000256" key="2">
    <source>
        <dbReference type="RuleBase" id="RU362080"/>
    </source>
</evidence>
<comment type="similarity">
    <text evidence="1 2">Belongs to the phD/YefM antitoxin family.</text>
</comment>
<dbReference type="AlphaFoldDB" id="A0A952FRY8"/>
<comment type="caution">
    <text evidence="3">The sequence shown here is derived from an EMBL/GenBank/DDBJ whole genome shotgun (WGS) entry which is preliminary data.</text>
</comment>
<gene>
    <name evidence="3" type="ORF">JF625_18760</name>
</gene>
<dbReference type="NCBIfam" id="TIGR01552">
    <property type="entry name" value="phd_fam"/>
    <property type="match status" value="1"/>
</dbReference>
<reference evidence="3" key="1">
    <citation type="submission" date="2020-06" db="EMBL/GenBank/DDBJ databases">
        <title>Stable isotope informed genome-resolved metagenomics uncovers potential trophic interactions in rhizosphere soil.</title>
        <authorList>
            <person name="Starr E.P."/>
            <person name="Shi S."/>
            <person name="Blazewicz S.J."/>
            <person name="Koch B.J."/>
            <person name="Probst A.J."/>
            <person name="Hungate B.A."/>
            <person name="Pett-Ridge J."/>
            <person name="Firestone M.K."/>
            <person name="Banfield J.F."/>
        </authorList>
    </citation>
    <scope>NUCLEOTIDE SEQUENCE</scope>
    <source>
        <strain evidence="3">YM_69_17</strain>
    </source>
</reference>
<dbReference type="Pfam" id="PF02604">
    <property type="entry name" value="PhdYeFM_antitox"/>
    <property type="match status" value="1"/>
</dbReference>
<comment type="function">
    <text evidence="2">Antitoxin component of a type II toxin-antitoxin (TA) system.</text>
</comment>
<dbReference type="SUPFAM" id="SSF143120">
    <property type="entry name" value="YefM-like"/>
    <property type="match status" value="1"/>
</dbReference>
<organism evidence="3 4">
    <name type="scientific">Inquilinus limosus</name>
    <dbReference type="NCBI Taxonomy" id="171674"/>
    <lineage>
        <taxon>Bacteria</taxon>
        <taxon>Pseudomonadati</taxon>
        <taxon>Pseudomonadota</taxon>
        <taxon>Alphaproteobacteria</taxon>
        <taxon>Rhodospirillales</taxon>
        <taxon>Rhodospirillaceae</taxon>
        <taxon>Inquilinus</taxon>
    </lineage>
</organism>
<evidence type="ECO:0000313" key="3">
    <source>
        <dbReference type="EMBL" id="MBW8727174.1"/>
    </source>
</evidence>
<dbReference type="Proteomes" id="UP000700706">
    <property type="component" value="Unassembled WGS sequence"/>
</dbReference>
<evidence type="ECO:0000313" key="4">
    <source>
        <dbReference type="Proteomes" id="UP000700706"/>
    </source>
</evidence>
<protein>
    <recommendedName>
        <fullName evidence="2">Antitoxin</fullName>
    </recommendedName>
</protein>
<dbReference type="InterPro" id="IPR036165">
    <property type="entry name" value="YefM-like_sf"/>
</dbReference>
<accession>A0A952FRY8</accession>
<dbReference type="Gene3D" id="3.40.1620.10">
    <property type="entry name" value="YefM-like domain"/>
    <property type="match status" value="1"/>
</dbReference>
<dbReference type="InterPro" id="IPR006442">
    <property type="entry name" value="Antitoxin_Phd/YefM"/>
</dbReference>
<proteinExistence type="inferred from homology"/>
<evidence type="ECO:0000256" key="1">
    <source>
        <dbReference type="ARBA" id="ARBA00009981"/>
    </source>
</evidence>